<dbReference type="InterPro" id="IPR050638">
    <property type="entry name" value="AA-Vitamin_Transporters"/>
</dbReference>
<dbReference type="Proteomes" id="UP000503096">
    <property type="component" value="Chromosome"/>
</dbReference>
<keyword evidence="3 5" id="KW-1133">Transmembrane helix</keyword>
<reference evidence="7 8" key="1">
    <citation type="submission" date="2020-04" db="EMBL/GenBank/DDBJ databases">
        <title>Usitatibacter rugosus gen. nov., sp. nov. and Usitatibacter palustris sp. nov., novel members of Usitatibacteraceae fam. nov. within the order Nitrosomonadales isolated from soil.</title>
        <authorList>
            <person name="Huber K.J."/>
            <person name="Neumann-Schaal M."/>
            <person name="Geppert A."/>
            <person name="Luckner M."/>
            <person name="Wanner G."/>
            <person name="Overmann J."/>
        </authorList>
    </citation>
    <scope>NUCLEOTIDE SEQUENCE [LARGE SCALE GENOMIC DNA]</scope>
    <source>
        <strain evidence="7 8">Swamp67</strain>
    </source>
</reference>
<dbReference type="Pfam" id="PF00892">
    <property type="entry name" value="EamA"/>
    <property type="match status" value="2"/>
</dbReference>
<dbReference type="AlphaFoldDB" id="A0A6M4H2X5"/>
<evidence type="ECO:0000256" key="5">
    <source>
        <dbReference type="SAM" id="Phobius"/>
    </source>
</evidence>
<dbReference type="RefSeq" id="WP_171159958.1">
    <property type="nucleotide sequence ID" value="NZ_CP053073.1"/>
</dbReference>
<feature type="transmembrane region" description="Helical" evidence="5">
    <location>
        <begin position="266"/>
        <end position="285"/>
    </location>
</feature>
<dbReference type="Gene3D" id="1.10.3730.20">
    <property type="match status" value="1"/>
</dbReference>
<evidence type="ECO:0000313" key="8">
    <source>
        <dbReference type="Proteomes" id="UP000503096"/>
    </source>
</evidence>
<feature type="transmembrane region" description="Helical" evidence="5">
    <location>
        <begin position="122"/>
        <end position="141"/>
    </location>
</feature>
<feature type="transmembrane region" description="Helical" evidence="5">
    <location>
        <begin position="209"/>
        <end position="229"/>
    </location>
</feature>
<evidence type="ECO:0000256" key="2">
    <source>
        <dbReference type="ARBA" id="ARBA00022692"/>
    </source>
</evidence>
<dbReference type="SUPFAM" id="SSF103481">
    <property type="entry name" value="Multidrug resistance efflux transporter EmrE"/>
    <property type="match status" value="2"/>
</dbReference>
<accession>A0A6M4H2X5</accession>
<feature type="transmembrane region" description="Helical" evidence="5">
    <location>
        <begin position="33"/>
        <end position="53"/>
    </location>
</feature>
<dbReference type="PANTHER" id="PTHR32322:SF9">
    <property type="entry name" value="AMINO-ACID METABOLITE EFFLUX PUMP-RELATED"/>
    <property type="match status" value="1"/>
</dbReference>
<dbReference type="PANTHER" id="PTHR32322">
    <property type="entry name" value="INNER MEMBRANE TRANSPORTER"/>
    <property type="match status" value="1"/>
</dbReference>
<feature type="domain" description="EamA" evidence="6">
    <location>
        <begin position="10"/>
        <end position="136"/>
    </location>
</feature>
<feature type="transmembrane region" description="Helical" evidence="5">
    <location>
        <begin position="95"/>
        <end position="113"/>
    </location>
</feature>
<evidence type="ECO:0000256" key="3">
    <source>
        <dbReference type="ARBA" id="ARBA00022989"/>
    </source>
</evidence>
<comment type="subcellular location">
    <subcellularLocation>
        <location evidence="1">Membrane</location>
        <topology evidence="1">Multi-pass membrane protein</topology>
    </subcellularLocation>
</comment>
<dbReference type="InParanoid" id="A0A6M4H2X5"/>
<feature type="transmembrane region" description="Helical" evidence="5">
    <location>
        <begin position="65"/>
        <end position="83"/>
    </location>
</feature>
<sequence>MKPADLARLVTLAAMWGASYLFMRHAVAHFGSAWMIELRVLIGGLLLLAYVTLMRGTVGWRKHWPAFLFVGSIGLALPFILIAEALRSIDASTAAILNALSPLFASIVAAIWIRDPLTPAKIAGILLCLAGTVVLVGWTPTPMSGKELLAASFSVLATALYGYTIVFTKVKLKDASPLGISAGTLLMAAATLAPFALAAPPPVAAPSLAWASVLGLAVVSTAFAFILYYRLIADVGPVKAITVTLLVPIFGMVWGVLFLGEPMTPGRIAGCAIILVGCSLILGLVKVPQRHAA</sequence>
<dbReference type="KEGG" id="upl:DSM104440_00211"/>
<dbReference type="InterPro" id="IPR000620">
    <property type="entry name" value="EamA_dom"/>
</dbReference>
<protein>
    <submittedName>
        <fullName evidence="7">IS1595 family transposase ISBsp7</fullName>
    </submittedName>
</protein>
<keyword evidence="2 5" id="KW-0812">Transmembrane</keyword>
<dbReference type="GO" id="GO:0016020">
    <property type="term" value="C:membrane"/>
    <property type="evidence" value="ECO:0007669"/>
    <property type="project" value="UniProtKB-SubCell"/>
</dbReference>
<feature type="domain" description="EamA" evidence="6">
    <location>
        <begin position="151"/>
        <end position="282"/>
    </location>
</feature>
<feature type="transmembrane region" description="Helical" evidence="5">
    <location>
        <begin position="178"/>
        <end position="197"/>
    </location>
</feature>
<keyword evidence="4 5" id="KW-0472">Membrane</keyword>
<feature type="transmembrane region" description="Helical" evidence="5">
    <location>
        <begin position="241"/>
        <end position="260"/>
    </location>
</feature>
<evidence type="ECO:0000313" key="7">
    <source>
        <dbReference type="EMBL" id="QJR13428.1"/>
    </source>
</evidence>
<organism evidence="7 8">
    <name type="scientific">Usitatibacter palustris</name>
    <dbReference type="NCBI Taxonomy" id="2732487"/>
    <lineage>
        <taxon>Bacteria</taxon>
        <taxon>Pseudomonadati</taxon>
        <taxon>Pseudomonadota</taxon>
        <taxon>Betaproteobacteria</taxon>
        <taxon>Nitrosomonadales</taxon>
        <taxon>Usitatibacteraceae</taxon>
        <taxon>Usitatibacter</taxon>
    </lineage>
</organism>
<dbReference type="InterPro" id="IPR037185">
    <property type="entry name" value="EmrE-like"/>
</dbReference>
<dbReference type="EMBL" id="CP053073">
    <property type="protein sequence ID" value="QJR13428.1"/>
    <property type="molecule type" value="Genomic_DNA"/>
</dbReference>
<keyword evidence="8" id="KW-1185">Reference proteome</keyword>
<proteinExistence type="predicted"/>
<feature type="transmembrane region" description="Helical" evidence="5">
    <location>
        <begin position="147"/>
        <end position="166"/>
    </location>
</feature>
<gene>
    <name evidence="7" type="ORF">DSM104440_00211</name>
</gene>
<evidence type="ECO:0000259" key="6">
    <source>
        <dbReference type="Pfam" id="PF00892"/>
    </source>
</evidence>
<evidence type="ECO:0000256" key="4">
    <source>
        <dbReference type="ARBA" id="ARBA00023136"/>
    </source>
</evidence>
<evidence type="ECO:0000256" key="1">
    <source>
        <dbReference type="ARBA" id="ARBA00004141"/>
    </source>
</evidence>
<name>A0A6M4H2X5_9PROT</name>